<keyword evidence="3" id="KW-0227">DNA damage</keyword>
<dbReference type="RefSeq" id="WP_011564649.1">
    <property type="nucleotide sequence ID" value="NC_008148.1"/>
</dbReference>
<evidence type="ECO:0000256" key="5">
    <source>
        <dbReference type="ARBA" id="ARBA00022801"/>
    </source>
</evidence>
<dbReference type="SUPFAM" id="SSF51658">
    <property type="entry name" value="Xylose isomerase-like"/>
    <property type="match status" value="1"/>
</dbReference>
<evidence type="ECO:0000256" key="6">
    <source>
        <dbReference type="ARBA" id="ARBA00023204"/>
    </source>
</evidence>
<name>Q1AVE6_RUBXD</name>
<keyword evidence="9" id="KW-1185">Reference proteome</keyword>
<dbReference type="PANTHER" id="PTHR31290:SF5">
    <property type="entry name" value="UV-DAMAGE ENDONUCLEASE"/>
    <property type="match status" value="1"/>
</dbReference>
<dbReference type="GO" id="GO:0016787">
    <property type="term" value="F:hydrolase activity"/>
    <property type="evidence" value="ECO:0007669"/>
    <property type="project" value="UniProtKB-KW"/>
</dbReference>
<dbReference type="Pfam" id="PF03851">
    <property type="entry name" value="UvdE"/>
    <property type="match status" value="1"/>
</dbReference>
<proteinExistence type="predicted"/>
<organism evidence="8 9">
    <name type="scientific">Rubrobacter xylanophilus (strain DSM 9941 / JCM 11954 / NBRC 16129 / PRD-1)</name>
    <dbReference type="NCBI Taxonomy" id="266117"/>
    <lineage>
        <taxon>Bacteria</taxon>
        <taxon>Bacillati</taxon>
        <taxon>Actinomycetota</taxon>
        <taxon>Rubrobacteria</taxon>
        <taxon>Rubrobacterales</taxon>
        <taxon>Rubrobacteraceae</taxon>
        <taxon>Rubrobacter</taxon>
    </lineage>
</organism>
<reference evidence="8 9" key="1">
    <citation type="submission" date="2006-06" db="EMBL/GenBank/DDBJ databases">
        <title>Complete sequence of Rubrobacter xylanophilus DSM 9941.</title>
        <authorList>
            <consortium name="US DOE Joint Genome Institute"/>
            <person name="Copeland A."/>
            <person name="Lucas S."/>
            <person name="Lapidus A."/>
            <person name="Barry K."/>
            <person name="Detter J.C."/>
            <person name="Glavina del Rio T."/>
            <person name="Hammon N."/>
            <person name="Israni S."/>
            <person name="Dalin E."/>
            <person name="Tice H."/>
            <person name="Pitluck S."/>
            <person name="Munk A.C."/>
            <person name="Brettin T."/>
            <person name="Bruce D."/>
            <person name="Han C."/>
            <person name="Tapia R."/>
            <person name="Gilna P."/>
            <person name="Schmutz J."/>
            <person name="Larimer F."/>
            <person name="Land M."/>
            <person name="Hauser L."/>
            <person name="Kyrpides N."/>
            <person name="Lykidis A."/>
            <person name="da Costa M.S."/>
            <person name="Rainey F.A."/>
            <person name="Empadinhas N."/>
            <person name="Jolivet E."/>
            <person name="Battista J.R."/>
            <person name="Richardson P."/>
        </authorList>
    </citation>
    <scope>NUCLEOTIDE SEQUENCE [LARGE SCALE GENOMIC DNA]</scope>
    <source>
        <strain evidence="9">DSM 9941 / NBRC 16129 / PRD-1</strain>
    </source>
</reference>
<dbReference type="GO" id="GO:0006289">
    <property type="term" value="P:nucleotide-excision repair"/>
    <property type="evidence" value="ECO:0007669"/>
    <property type="project" value="InterPro"/>
</dbReference>
<sequence length="321" mass="35440">MIRLGYPTQNLTLGASTNRSLRLGNLPDAARVRSLVRQNLWDLCRILRWNARRGVGIFRLGQSVIPFASHPNFPYDWEKEHAAELREAGRLARSLGIRLSMHPGQYVNPGSPRPEVVERSLAELRYVARLFGLLGCEDAVLVLHLGGAHGDRRKSARRFVGALAQERGVLRHLALENDERVWSVPEVARVAGELGVPAIADTLHHALNPGGLALREALDLTLPTWRGRRPKVHLSSQDPEKQPGAHARLIRREDWLGLLEALDGREADVMVEAKGKELALEPLLPPGGAPERREDARKPAAGGDPRPAPERPQHRGGRALG</sequence>
<dbReference type="Gene3D" id="3.20.20.150">
    <property type="entry name" value="Divalent-metal-dependent TIM barrel enzymes"/>
    <property type="match status" value="1"/>
</dbReference>
<dbReference type="HOGENOM" id="CLU_017168_0_0_11"/>
<keyword evidence="6" id="KW-0234">DNA repair</keyword>
<dbReference type="NCBIfam" id="TIGR00629">
    <property type="entry name" value="uvde"/>
    <property type="match status" value="1"/>
</dbReference>
<dbReference type="STRING" id="266117.Rxyl_1671"/>
<evidence type="ECO:0000256" key="1">
    <source>
        <dbReference type="ARBA" id="ARBA00022722"/>
    </source>
</evidence>
<gene>
    <name evidence="8" type="ordered locus">Rxyl_1671</name>
</gene>
<feature type="region of interest" description="Disordered" evidence="7">
    <location>
        <begin position="277"/>
        <end position="321"/>
    </location>
</feature>
<evidence type="ECO:0000256" key="2">
    <source>
        <dbReference type="ARBA" id="ARBA00022759"/>
    </source>
</evidence>
<protein>
    <submittedName>
        <fullName evidence="8">UV-damage endonuclease</fullName>
    </submittedName>
</protein>
<dbReference type="Proteomes" id="UP000006637">
    <property type="component" value="Chromosome"/>
</dbReference>
<keyword evidence="2 8" id="KW-0255">Endonuclease</keyword>
<dbReference type="InterPro" id="IPR004601">
    <property type="entry name" value="UvdE"/>
</dbReference>
<dbReference type="EMBL" id="CP000386">
    <property type="protein sequence ID" value="ABG04632.1"/>
    <property type="molecule type" value="Genomic_DNA"/>
</dbReference>
<dbReference type="PANTHER" id="PTHR31290">
    <property type="entry name" value="UV-DAMAGE ENDONUCLEASE"/>
    <property type="match status" value="1"/>
</dbReference>
<evidence type="ECO:0000256" key="3">
    <source>
        <dbReference type="ARBA" id="ARBA00022763"/>
    </source>
</evidence>
<keyword evidence="4" id="KW-0228">DNA excision</keyword>
<dbReference type="KEGG" id="rxy:Rxyl_1671"/>
<keyword evidence="5" id="KW-0378">Hydrolase</keyword>
<evidence type="ECO:0000313" key="8">
    <source>
        <dbReference type="EMBL" id="ABG04632.1"/>
    </source>
</evidence>
<evidence type="ECO:0000256" key="4">
    <source>
        <dbReference type="ARBA" id="ARBA00022769"/>
    </source>
</evidence>
<dbReference type="GO" id="GO:0009411">
    <property type="term" value="P:response to UV"/>
    <property type="evidence" value="ECO:0007669"/>
    <property type="project" value="InterPro"/>
</dbReference>
<keyword evidence="1" id="KW-0540">Nuclease</keyword>
<dbReference type="eggNOG" id="COG4294">
    <property type="taxonomic scope" value="Bacteria"/>
</dbReference>
<accession>Q1AVE6</accession>
<evidence type="ECO:0000313" key="9">
    <source>
        <dbReference type="Proteomes" id="UP000006637"/>
    </source>
</evidence>
<dbReference type="OrthoDB" id="9782576at2"/>
<dbReference type="InterPro" id="IPR036237">
    <property type="entry name" value="Xyl_isomerase-like_sf"/>
</dbReference>
<dbReference type="AlphaFoldDB" id="Q1AVE6"/>
<dbReference type="GO" id="GO:0004519">
    <property type="term" value="F:endonuclease activity"/>
    <property type="evidence" value="ECO:0007669"/>
    <property type="project" value="UniProtKB-KW"/>
</dbReference>
<evidence type="ECO:0000256" key="7">
    <source>
        <dbReference type="SAM" id="MobiDB-lite"/>
    </source>
</evidence>